<proteinExistence type="predicted"/>
<evidence type="ECO:0000256" key="2">
    <source>
        <dbReference type="SAM" id="MobiDB-lite"/>
    </source>
</evidence>
<dbReference type="PANTHER" id="PTHR43540">
    <property type="entry name" value="PEROXYUREIDOACRYLATE/UREIDOACRYLATE AMIDOHYDROLASE-RELATED"/>
    <property type="match status" value="1"/>
</dbReference>
<sequence length="287" mass="29956">MTALDAGEMGGTTVPRAGEAGDTTILDAGDTGVLRPLGPTVRNSWRASGTEVDLCRPTRAARPLAVPAEPQSLTLDLARTALVVIDMQNDFCAPDGWLASIGLDVSGAAPLAEAIADMLPPLRAAGVPVIWLNWGSRPDRVNIPPNVLHAYDLAGTGGGIGSYLPQGTTPVLQEGSWGAAVVEGLRPERGDIHVTKHRMSGFFDTPLDSILRNLRVDTLLFTGVNADQCVLATLSDAACLGYDAVLLEDGVATTSPDFCLQATLYNVRHCFGFVAKGGDLVAALQSG</sequence>
<evidence type="ECO:0000256" key="1">
    <source>
        <dbReference type="ARBA" id="ARBA00022801"/>
    </source>
</evidence>
<keyword evidence="1" id="KW-0378">Hydrolase</keyword>
<dbReference type="CDD" id="cd00431">
    <property type="entry name" value="cysteine_hydrolases"/>
    <property type="match status" value="1"/>
</dbReference>
<dbReference type="RefSeq" id="WP_229892740.1">
    <property type="nucleotide sequence ID" value="NZ_BMUU01000006.1"/>
</dbReference>
<reference evidence="5" key="1">
    <citation type="journal article" date="2019" name="Int. J. Syst. Evol. Microbiol.">
        <title>The Global Catalogue of Microorganisms (GCM) 10K type strain sequencing project: providing services to taxonomists for standard genome sequencing and annotation.</title>
        <authorList>
            <consortium name="The Broad Institute Genomics Platform"/>
            <consortium name="The Broad Institute Genome Sequencing Center for Infectious Disease"/>
            <person name="Wu L."/>
            <person name="Ma J."/>
        </authorList>
    </citation>
    <scope>NUCLEOTIDE SEQUENCE [LARGE SCALE GENOMIC DNA]</scope>
    <source>
        <strain evidence="5">JCM 4594</strain>
    </source>
</reference>
<dbReference type="Proteomes" id="UP000600946">
    <property type="component" value="Unassembled WGS sequence"/>
</dbReference>
<dbReference type="Gene3D" id="3.40.50.850">
    <property type="entry name" value="Isochorismatase-like"/>
    <property type="match status" value="1"/>
</dbReference>
<dbReference type="GeneID" id="96291708"/>
<evidence type="ECO:0000313" key="4">
    <source>
        <dbReference type="EMBL" id="GGY40136.1"/>
    </source>
</evidence>
<keyword evidence="5" id="KW-1185">Reference proteome</keyword>
<dbReference type="Pfam" id="PF00857">
    <property type="entry name" value="Isochorismatase"/>
    <property type="match status" value="1"/>
</dbReference>
<comment type="caution">
    <text evidence="4">The sequence shown here is derived from an EMBL/GenBank/DDBJ whole genome shotgun (WGS) entry which is preliminary data.</text>
</comment>
<gene>
    <name evidence="4" type="primary">rutB</name>
    <name evidence="4" type="ORF">GCM10010326_37630</name>
</gene>
<evidence type="ECO:0000313" key="5">
    <source>
        <dbReference type="Proteomes" id="UP000600946"/>
    </source>
</evidence>
<dbReference type="EMBL" id="BMUU01000006">
    <property type="protein sequence ID" value="GGY40136.1"/>
    <property type="molecule type" value="Genomic_DNA"/>
</dbReference>
<protein>
    <submittedName>
        <fullName evidence="4">Peroxyureidoacrylate/ureidoacrylate amidohydrolase RutB</fullName>
    </submittedName>
</protein>
<dbReference type="InterPro" id="IPR036380">
    <property type="entry name" value="Isochorismatase-like_sf"/>
</dbReference>
<evidence type="ECO:0000259" key="3">
    <source>
        <dbReference type="Pfam" id="PF00857"/>
    </source>
</evidence>
<feature type="region of interest" description="Disordered" evidence="2">
    <location>
        <begin position="1"/>
        <end position="31"/>
    </location>
</feature>
<dbReference type="InterPro" id="IPR000868">
    <property type="entry name" value="Isochorismatase-like_dom"/>
</dbReference>
<feature type="domain" description="Isochorismatase-like" evidence="3">
    <location>
        <begin position="80"/>
        <end position="275"/>
    </location>
</feature>
<accession>A0ABQ3AAY8</accession>
<dbReference type="SUPFAM" id="SSF52499">
    <property type="entry name" value="Isochorismatase-like hydrolases"/>
    <property type="match status" value="1"/>
</dbReference>
<name>A0ABQ3AAY8_9ACTN</name>
<organism evidence="4 5">
    <name type="scientific">Streptomyces xanthochromogenes</name>
    <dbReference type="NCBI Taxonomy" id="67384"/>
    <lineage>
        <taxon>Bacteria</taxon>
        <taxon>Bacillati</taxon>
        <taxon>Actinomycetota</taxon>
        <taxon>Actinomycetes</taxon>
        <taxon>Kitasatosporales</taxon>
        <taxon>Streptomycetaceae</taxon>
        <taxon>Streptomyces</taxon>
    </lineage>
</organism>
<dbReference type="InterPro" id="IPR050272">
    <property type="entry name" value="Isochorismatase-like_hydrls"/>
</dbReference>